<name>A0ABZ3DWG8_9BURK</name>
<dbReference type="EMBL" id="CP109823">
    <property type="protein sequence ID" value="XAE53020.1"/>
    <property type="molecule type" value="Genomic_DNA"/>
</dbReference>
<keyword evidence="2" id="KW-0564">Palmitate</keyword>
<sequence length="536" mass="56633">MKRASALLAASLLTACSIAPQPLARVPLGHDRFLHADPSAERAPSPDAWPAWFDDPQLGTLVDAALAHNLDVRAAAARVDQVQALLGMRDAALAPAVRVDPSFSRTRVSSTVDNALPKRTMRNWSVPVAASYEVDLWGRLRGDADIGAQNVLQAAADRDAVRLRIATEVAVDYLTLRYVDDDLATLDRAIGLRRTALDVIAARVRAGAASDLDALRASADLDTARADLADSQRLREHLVDAIAVLTGASPTAFEIRTSTVPVQVPDVPAGLPSTLLARRPDVFAAARRADAASLELGIARTAWLPALTLTADGGFATRDLRSFLDHNSSLWSLGANVALTLFDGGKRAAAVAAARAGTDIAEANYRASAIGALRDVQDALNDIAAEKERIVRYENAARATDVAARLSLSRYAHGYVSYLEVIDADRDALNVRRQLIHSRQALAIATVSLVRALGGGWTPPTRAAVRARAATGTLSVHQAQCRPAGADCAPANANCGSGTHVDAPAANAAQRAWTWPDSPDSASFSSAYARTISSSE</sequence>
<dbReference type="SUPFAM" id="SSF56954">
    <property type="entry name" value="Outer membrane efflux proteins (OEP)"/>
    <property type="match status" value="1"/>
</dbReference>
<dbReference type="PANTHER" id="PTHR30203">
    <property type="entry name" value="OUTER MEMBRANE CATION EFFLUX PROTEIN"/>
    <property type="match status" value="1"/>
</dbReference>
<keyword evidence="4" id="KW-1185">Reference proteome</keyword>
<evidence type="ECO:0000313" key="4">
    <source>
        <dbReference type="Proteomes" id="UP001448498"/>
    </source>
</evidence>
<evidence type="ECO:0000313" key="3">
    <source>
        <dbReference type="EMBL" id="XAE53020.1"/>
    </source>
</evidence>
<organism evidence="3 4">
    <name type="scientific">Burkholderia arboris</name>
    <dbReference type="NCBI Taxonomy" id="488730"/>
    <lineage>
        <taxon>Bacteria</taxon>
        <taxon>Pseudomonadati</taxon>
        <taxon>Pseudomonadota</taxon>
        <taxon>Betaproteobacteria</taxon>
        <taxon>Burkholderiales</taxon>
        <taxon>Burkholderiaceae</taxon>
        <taxon>Burkholderia</taxon>
        <taxon>Burkholderia cepacia complex</taxon>
    </lineage>
</organism>
<dbReference type="Proteomes" id="UP001448498">
    <property type="component" value="Chromosome 2"/>
</dbReference>
<evidence type="ECO:0000256" key="2">
    <source>
        <dbReference type="RuleBase" id="RU362097"/>
    </source>
</evidence>
<dbReference type="Pfam" id="PF02321">
    <property type="entry name" value="OEP"/>
    <property type="match status" value="2"/>
</dbReference>
<dbReference type="InterPro" id="IPR010131">
    <property type="entry name" value="MdtP/NodT-like"/>
</dbReference>
<dbReference type="Gene3D" id="1.20.1600.10">
    <property type="entry name" value="Outer membrane efflux proteins (OEP)"/>
    <property type="match status" value="1"/>
</dbReference>
<proteinExistence type="inferred from homology"/>
<dbReference type="PROSITE" id="PS51257">
    <property type="entry name" value="PROKAR_LIPOPROTEIN"/>
    <property type="match status" value="1"/>
</dbReference>
<dbReference type="InterPro" id="IPR003423">
    <property type="entry name" value="OMP_efflux"/>
</dbReference>
<feature type="chain" id="PRO_5044955275" evidence="2">
    <location>
        <begin position="25"/>
        <end position="536"/>
    </location>
</feature>
<keyword evidence="2" id="KW-0472">Membrane</keyword>
<dbReference type="RefSeq" id="WP_342706112.1">
    <property type="nucleotide sequence ID" value="NZ_CP109823.1"/>
</dbReference>
<dbReference type="NCBIfam" id="TIGR01845">
    <property type="entry name" value="outer_NodT"/>
    <property type="match status" value="1"/>
</dbReference>
<evidence type="ECO:0000256" key="1">
    <source>
        <dbReference type="ARBA" id="ARBA00007613"/>
    </source>
</evidence>
<dbReference type="Gene3D" id="2.20.200.10">
    <property type="entry name" value="Outer membrane efflux proteins (OEP)"/>
    <property type="match status" value="1"/>
</dbReference>
<keyword evidence="2" id="KW-1134">Transmembrane beta strand</keyword>
<keyword evidence="2" id="KW-0812">Transmembrane</keyword>
<reference evidence="3 4" key="1">
    <citation type="submission" date="2022-10" db="EMBL/GenBank/DDBJ databases">
        <title>Genomic of Burkholderia cepacia PN-1.</title>
        <authorList>
            <person name="Yang Y."/>
            <person name="Guan H."/>
            <person name="Huang J."/>
        </authorList>
    </citation>
    <scope>NUCLEOTIDE SEQUENCE [LARGE SCALE GENOMIC DNA]</scope>
    <source>
        <strain evidence="3 4">PN-1</strain>
    </source>
</reference>
<keyword evidence="2" id="KW-0732">Signal</keyword>
<comment type="similarity">
    <text evidence="1 2">Belongs to the outer membrane factor (OMF) (TC 1.B.17) family.</text>
</comment>
<accession>A0ABZ3DWG8</accession>
<feature type="signal peptide" evidence="2">
    <location>
        <begin position="1"/>
        <end position="24"/>
    </location>
</feature>
<gene>
    <name evidence="3" type="ORF">OHZ10_36350</name>
</gene>
<protein>
    <submittedName>
        <fullName evidence="3">Efflux transporter outer membrane subunit</fullName>
    </submittedName>
</protein>
<dbReference type="PANTHER" id="PTHR30203:SF21">
    <property type="entry name" value="OUTER MEMBRANE COMPONENT OF MULTIDRUG EFFLUX PUMP-RELATED"/>
    <property type="match status" value="1"/>
</dbReference>
<keyword evidence="2" id="KW-0449">Lipoprotein</keyword>
<comment type="subcellular location">
    <subcellularLocation>
        <location evidence="2">Cell membrane</location>
        <topology evidence="2">Lipid-anchor</topology>
    </subcellularLocation>
</comment>